<dbReference type="RefSeq" id="XP_007690419.1">
    <property type="nucleotide sequence ID" value="XM_007692229.1"/>
</dbReference>
<protein>
    <recommendedName>
        <fullName evidence="2">DDE-1 domain-containing protein</fullName>
    </recommendedName>
</protein>
<evidence type="ECO:0000313" key="3">
    <source>
        <dbReference type="EMBL" id="EUC43037.1"/>
    </source>
</evidence>
<feature type="compositionally biased region" description="Basic residues" evidence="1">
    <location>
        <begin position="247"/>
        <end position="259"/>
    </location>
</feature>
<name>W6YU99_COCMI</name>
<dbReference type="AlphaFoldDB" id="W6YU99"/>
<dbReference type="Proteomes" id="UP000054032">
    <property type="component" value="Unassembled WGS sequence"/>
</dbReference>
<dbReference type="KEGG" id="bor:COCMIDRAFT_28412"/>
<dbReference type="GO" id="GO:0003676">
    <property type="term" value="F:nucleic acid binding"/>
    <property type="evidence" value="ECO:0007669"/>
    <property type="project" value="InterPro"/>
</dbReference>
<sequence>MDKTSVILLVLGSAKVLLPRLSTSAATWLKRIFDPETKERANNKPQVLIYNSFSTHKTLEILKYYFVNNIILCRLPSHTSHKLQPCDVAVFTPLKAAYREQVERLEQGGVNIISRLCGPFTASTANKAIVGPSSPEQIPLTPVTPVSAEGLMSLQNLIIEQDARALDEKSKQSLQRHLLKFSKAAHLSFARGALQQNHIQLLLKVNNEAKVRRLIKSLVLGTAKVIGYEELRYARAKRAKTEAAKATKAKGKRGRKRTKASSDTDAIEPKRKIARASEGLAPTRASVLSPRVPVARMY</sequence>
<dbReference type="Pfam" id="PF03184">
    <property type="entry name" value="DDE_1"/>
    <property type="match status" value="1"/>
</dbReference>
<feature type="domain" description="DDE-1" evidence="2">
    <location>
        <begin position="26"/>
        <end position="114"/>
    </location>
</feature>
<dbReference type="InterPro" id="IPR004875">
    <property type="entry name" value="DDE_SF_endonuclease_dom"/>
</dbReference>
<gene>
    <name evidence="3" type="ORF">COCMIDRAFT_28412</name>
</gene>
<organism evidence="3 4">
    <name type="scientific">Bipolaris oryzae ATCC 44560</name>
    <dbReference type="NCBI Taxonomy" id="930090"/>
    <lineage>
        <taxon>Eukaryota</taxon>
        <taxon>Fungi</taxon>
        <taxon>Dikarya</taxon>
        <taxon>Ascomycota</taxon>
        <taxon>Pezizomycotina</taxon>
        <taxon>Dothideomycetes</taxon>
        <taxon>Pleosporomycetidae</taxon>
        <taxon>Pleosporales</taxon>
        <taxon>Pleosporineae</taxon>
        <taxon>Pleosporaceae</taxon>
        <taxon>Bipolaris</taxon>
    </lineage>
</organism>
<dbReference type="GeneID" id="19121303"/>
<dbReference type="OrthoDB" id="4357141at2759"/>
<accession>W6YU99</accession>
<evidence type="ECO:0000313" key="4">
    <source>
        <dbReference type="Proteomes" id="UP000054032"/>
    </source>
</evidence>
<reference evidence="3 4" key="1">
    <citation type="journal article" date="2013" name="PLoS Genet.">
        <title>Comparative genome structure, secondary metabolite, and effector coding capacity across Cochliobolus pathogens.</title>
        <authorList>
            <person name="Condon B.J."/>
            <person name="Leng Y."/>
            <person name="Wu D."/>
            <person name="Bushley K.E."/>
            <person name="Ohm R.A."/>
            <person name="Otillar R."/>
            <person name="Martin J."/>
            <person name="Schackwitz W."/>
            <person name="Grimwood J."/>
            <person name="MohdZainudin N."/>
            <person name="Xue C."/>
            <person name="Wang R."/>
            <person name="Manning V.A."/>
            <person name="Dhillon B."/>
            <person name="Tu Z.J."/>
            <person name="Steffenson B.J."/>
            <person name="Salamov A."/>
            <person name="Sun H."/>
            <person name="Lowry S."/>
            <person name="LaButti K."/>
            <person name="Han J."/>
            <person name="Copeland A."/>
            <person name="Lindquist E."/>
            <person name="Barry K."/>
            <person name="Schmutz J."/>
            <person name="Baker S.E."/>
            <person name="Ciuffetti L.M."/>
            <person name="Grigoriev I.V."/>
            <person name="Zhong S."/>
            <person name="Turgeon B.G."/>
        </authorList>
    </citation>
    <scope>NUCLEOTIDE SEQUENCE [LARGE SCALE GENOMIC DNA]</scope>
    <source>
        <strain evidence="3 4">ATCC 44560</strain>
    </source>
</reference>
<keyword evidence="4" id="KW-1185">Reference proteome</keyword>
<dbReference type="eggNOG" id="ENOG502SHQS">
    <property type="taxonomic scope" value="Eukaryota"/>
</dbReference>
<evidence type="ECO:0000259" key="2">
    <source>
        <dbReference type="Pfam" id="PF03184"/>
    </source>
</evidence>
<dbReference type="HOGENOM" id="CLU_013929_1_0_1"/>
<dbReference type="EMBL" id="KI964041">
    <property type="protein sequence ID" value="EUC43037.1"/>
    <property type="molecule type" value="Genomic_DNA"/>
</dbReference>
<evidence type="ECO:0000256" key="1">
    <source>
        <dbReference type="SAM" id="MobiDB-lite"/>
    </source>
</evidence>
<feature type="region of interest" description="Disordered" evidence="1">
    <location>
        <begin position="244"/>
        <end position="281"/>
    </location>
</feature>
<proteinExistence type="predicted"/>